<reference evidence="1" key="1">
    <citation type="submission" date="2014-09" db="EMBL/GenBank/DDBJ databases">
        <authorList>
            <person name="Magalhaes I.L.F."/>
            <person name="Oliveira U."/>
            <person name="Santos F.R."/>
            <person name="Vidigal T.H.D.A."/>
            <person name="Brescovit A.D."/>
            <person name="Santos A.J."/>
        </authorList>
    </citation>
    <scope>NUCLEOTIDE SEQUENCE</scope>
    <source>
        <tissue evidence="1">Shoot tissue taken approximately 20 cm above the soil surface</tissue>
    </source>
</reference>
<dbReference type="AlphaFoldDB" id="A0A0A8ZQC4"/>
<organism evidence="1">
    <name type="scientific">Arundo donax</name>
    <name type="common">Giant reed</name>
    <name type="synonym">Donax arundinaceus</name>
    <dbReference type="NCBI Taxonomy" id="35708"/>
    <lineage>
        <taxon>Eukaryota</taxon>
        <taxon>Viridiplantae</taxon>
        <taxon>Streptophyta</taxon>
        <taxon>Embryophyta</taxon>
        <taxon>Tracheophyta</taxon>
        <taxon>Spermatophyta</taxon>
        <taxon>Magnoliopsida</taxon>
        <taxon>Liliopsida</taxon>
        <taxon>Poales</taxon>
        <taxon>Poaceae</taxon>
        <taxon>PACMAD clade</taxon>
        <taxon>Arundinoideae</taxon>
        <taxon>Arundineae</taxon>
        <taxon>Arundo</taxon>
    </lineage>
</organism>
<dbReference type="EMBL" id="GBRH01256311">
    <property type="protein sequence ID" value="JAD41584.1"/>
    <property type="molecule type" value="Transcribed_RNA"/>
</dbReference>
<proteinExistence type="predicted"/>
<sequence length="39" mass="4711">MLKINVQQFILSSKTNMINKHQQINHSNHYEHKQHLISK</sequence>
<protein>
    <submittedName>
        <fullName evidence="1">Uncharacterized protein</fullName>
    </submittedName>
</protein>
<evidence type="ECO:0000313" key="1">
    <source>
        <dbReference type="EMBL" id="JAD41584.1"/>
    </source>
</evidence>
<reference evidence="1" key="2">
    <citation type="journal article" date="2015" name="Data Brief">
        <title>Shoot transcriptome of the giant reed, Arundo donax.</title>
        <authorList>
            <person name="Barrero R.A."/>
            <person name="Guerrero F.D."/>
            <person name="Moolhuijzen P."/>
            <person name="Goolsby J.A."/>
            <person name="Tidwell J."/>
            <person name="Bellgard S.E."/>
            <person name="Bellgard M.I."/>
        </authorList>
    </citation>
    <scope>NUCLEOTIDE SEQUENCE</scope>
    <source>
        <tissue evidence="1">Shoot tissue taken approximately 20 cm above the soil surface</tissue>
    </source>
</reference>
<name>A0A0A8ZQC4_ARUDO</name>
<accession>A0A0A8ZQC4</accession>